<dbReference type="SUPFAM" id="SSF53335">
    <property type="entry name" value="S-adenosyl-L-methionine-dependent methyltransferases"/>
    <property type="match status" value="1"/>
</dbReference>
<gene>
    <name evidence="2" type="ORF">WDJ50_17575</name>
</gene>
<sequence>MTSDPFTRWRDLVLSARSGRYEAERDLTFWQTKAADYDDSQPALPNTVRWLAEQLRGAQSLLEVGAGTGRLLLPLSEGVPHVTALDYSPEMLARLQAKTPPSNVNTLCCPLEDAPAHVPPHDAVLSAWSLAYQPDIRAALTTLRRLARRQLFLLEDDGVGSPHVTLRRQLAGQPKPGRATLLREAVTALGWTLQVHTVTEGRELTLPDTPALVALARLPLPENEVLGVLAPYLTPENGGWLYRWTFKVHIIRIMVD</sequence>
<dbReference type="GO" id="GO:0032259">
    <property type="term" value="P:methylation"/>
    <property type="evidence" value="ECO:0007669"/>
    <property type="project" value="UniProtKB-KW"/>
</dbReference>
<dbReference type="Gene3D" id="3.40.50.150">
    <property type="entry name" value="Vaccinia Virus protein VP39"/>
    <property type="match status" value="1"/>
</dbReference>
<keyword evidence="2" id="KW-0489">Methyltransferase</keyword>
<dbReference type="Pfam" id="PF13649">
    <property type="entry name" value="Methyltransf_25"/>
    <property type="match status" value="1"/>
</dbReference>
<organism evidence="2">
    <name type="scientific">Deinococcus sp. VB142</name>
    <dbReference type="NCBI Taxonomy" id="3112952"/>
    <lineage>
        <taxon>Bacteria</taxon>
        <taxon>Thermotogati</taxon>
        <taxon>Deinococcota</taxon>
        <taxon>Deinococci</taxon>
        <taxon>Deinococcales</taxon>
        <taxon>Deinococcaceae</taxon>
        <taxon>Deinococcus</taxon>
    </lineage>
</organism>
<evidence type="ECO:0000313" key="2">
    <source>
        <dbReference type="EMBL" id="WYF46224.1"/>
    </source>
</evidence>
<keyword evidence="2" id="KW-0808">Transferase</keyword>
<reference evidence="2" key="1">
    <citation type="submission" date="2024-03" db="EMBL/GenBank/DDBJ databases">
        <title>Deinococcus weizhi sp. nov., isolated from human skin.</title>
        <authorList>
            <person name="Wei Z."/>
            <person name="Tian F."/>
            <person name="Yang C."/>
            <person name="Xin L.T."/>
            <person name="Wen Z.J."/>
            <person name="Lan K.C."/>
            <person name="Yu L."/>
            <person name="Zhe W."/>
            <person name="Dan F.D."/>
            <person name="Jun W."/>
            <person name="Rui Z."/>
            <person name="Yong X.J."/>
            <person name="Ting Y."/>
            <person name="Wei X."/>
            <person name="Xu Z.G."/>
            <person name="Xin Z."/>
            <person name="Dong F.G."/>
            <person name="Ni X.M."/>
            <person name="Zheng M.G."/>
            <person name="Chun Y."/>
            <person name="Qian W.X."/>
        </authorList>
    </citation>
    <scope>NUCLEOTIDE SEQUENCE</scope>
    <source>
        <strain evidence="2">VB142</strain>
    </source>
</reference>
<dbReference type="EMBL" id="CP149783">
    <property type="protein sequence ID" value="WYF46224.1"/>
    <property type="molecule type" value="Genomic_DNA"/>
</dbReference>
<dbReference type="InterPro" id="IPR029063">
    <property type="entry name" value="SAM-dependent_MTases_sf"/>
</dbReference>
<dbReference type="GO" id="GO:0008168">
    <property type="term" value="F:methyltransferase activity"/>
    <property type="evidence" value="ECO:0007669"/>
    <property type="project" value="UniProtKB-KW"/>
</dbReference>
<feature type="domain" description="Methyltransferase" evidence="1">
    <location>
        <begin position="62"/>
        <end position="148"/>
    </location>
</feature>
<dbReference type="EC" id="2.1.1.-" evidence="2"/>
<protein>
    <submittedName>
        <fullName evidence="2">Class I SAM-dependent methyltransferase</fullName>
        <ecNumber evidence="2">2.1.1.-</ecNumber>
    </submittedName>
</protein>
<dbReference type="CDD" id="cd02440">
    <property type="entry name" value="AdoMet_MTases"/>
    <property type="match status" value="1"/>
</dbReference>
<name>A0AAU6Q7P5_9DEIO</name>
<accession>A0AAU6Q7P5</accession>
<proteinExistence type="predicted"/>
<evidence type="ECO:0000259" key="1">
    <source>
        <dbReference type="Pfam" id="PF13649"/>
    </source>
</evidence>
<dbReference type="RefSeq" id="WP_339097680.1">
    <property type="nucleotide sequence ID" value="NZ_CP149783.1"/>
</dbReference>
<dbReference type="AlphaFoldDB" id="A0AAU6Q7P5"/>
<dbReference type="InterPro" id="IPR041698">
    <property type="entry name" value="Methyltransf_25"/>
</dbReference>